<evidence type="ECO:0000256" key="5">
    <source>
        <dbReference type="ARBA" id="ARBA00093308"/>
    </source>
</evidence>
<accession>A0A2B7WN50</accession>
<sequence length="433" mass="46550">MTRIWAYLACLALTSQAVIAQDKVECSKDKKCPENKPCCSQYGQCGVGAYCLGGCDPFSSFSIESCAPAPVCKSKTYKFDNLDGIASNQRYLGDASKSDWVSSGKPLSNNGDLLLTMPKNSVGTLLANNHYVWYGKATAKLKTSRGAGVITAFILMSDVKDEIDYEFVGTDLHTAQTNYYFQGIIDYTNGENVTVEGGDTFSQEHTYEIDWKPDSITWSVDGKPRRVLNKKDTFNKETNQYNFPQSPSRVQLSLWPGGLETAAKGTVDWAGGYVDWNHEDIKNHGYYYSIFSEISIECYDPPKSAKIEGDKSYIYTTKAGTEDTIKITDKSTVLKSFLATGTDMDKEPPKSGKPDDEEVNSVPGISGGGSGAHGGSSGGSSPGGDNGNDLGPSTDFTGPGSNGGSSGAPSQNERVLKGSIFAVLVAVMVLVNM</sequence>
<comment type="function">
    <text evidence="5">Dual chitinase/transglycosylase that plays a role in cell wall architecture. Chitinase and transglycosylase activities are coupled. Required for the polysaccharide cross-linking at the septa and the cell wall. More specifically, transfers chitin to 1,6-beta-glucan in the cell wall.</text>
</comment>
<dbReference type="GO" id="GO:0009277">
    <property type="term" value="C:fungal-type cell wall"/>
    <property type="evidence" value="ECO:0007669"/>
    <property type="project" value="TreeGrafter"/>
</dbReference>
<dbReference type="PROSITE" id="PS51762">
    <property type="entry name" value="GH16_2"/>
    <property type="match status" value="1"/>
</dbReference>
<dbReference type="InterPro" id="IPR000757">
    <property type="entry name" value="Beta-glucanase-like"/>
</dbReference>
<dbReference type="InterPro" id="IPR013320">
    <property type="entry name" value="ConA-like_dom_sf"/>
</dbReference>
<evidence type="ECO:0000256" key="1">
    <source>
        <dbReference type="ARBA" id="ARBA00022729"/>
    </source>
</evidence>
<reference evidence="9 10" key="1">
    <citation type="submission" date="2017-10" db="EMBL/GenBank/DDBJ databases">
        <title>Comparative genomics in systemic dimorphic fungi from Ajellomycetaceae.</title>
        <authorList>
            <person name="Munoz J.F."/>
            <person name="Mcewen J.G."/>
            <person name="Clay O.K."/>
            <person name="Cuomo C.A."/>
        </authorList>
    </citation>
    <scope>NUCLEOTIDE SEQUENCE [LARGE SCALE GENOMIC DNA]</scope>
    <source>
        <strain evidence="9 10">UAMH5409</strain>
    </source>
</reference>
<dbReference type="STRING" id="1447875.A0A2B7WN50"/>
<dbReference type="FunFam" id="2.60.120.200:FF:000159">
    <property type="entry name" value="Glycosidase"/>
    <property type="match status" value="1"/>
</dbReference>
<dbReference type="AlphaFoldDB" id="A0A2B7WN50"/>
<evidence type="ECO:0000256" key="6">
    <source>
        <dbReference type="SAM" id="MobiDB-lite"/>
    </source>
</evidence>
<feature type="compositionally biased region" description="Basic and acidic residues" evidence="6">
    <location>
        <begin position="343"/>
        <end position="354"/>
    </location>
</feature>
<dbReference type="PANTHER" id="PTHR10963:SF22">
    <property type="entry name" value="GLYCOSIDASE CRH2-RELATED"/>
    <property type="match status" value="1"/>
</dbReference>
<evidence type="ECO:0000256" key="7">
    <source>
        <dbReference type="SAM" id="SignalP"/>
    </source>
</evidence>
<gene>
    <name evidence="9" type="ORF">AJ79_09044</name>
</gene>
<dbReference type="SUPFAM" id="SSF49899">
    <property type="entry name" value="Concanavalin A-like lectins/glucanases"/>
    <property type="match status" value="1"/>
</dbReference>
<keyword evidence="3" id="KW-0326">Glycosidase</keyword>
<dbReference type="GO" id="GO:0004553">
    <property type="term" value="F:hydrolase activity, hydrolyzing O-glycosyl compounds"/>
    <property type="evidence" value="ECO:0007669"/>
    <property type="project" value="InterPro"/>
</dbReference>
<keyword evidence="2" id="KW-0378">Hydrolase</keyword>
<dbReference type="PANTHER" id="PTHR10963">
    <property type="entry name" value="GLYCOSYL HYDROLASE-RELATED"/>
    <property type="match status" value="1"/>
</dbReference>
<protein>
    <recommendedName>
        <fullName evidence="8">GH16 domain-containing protein</fullName>
    </recommendedName>
</protein>
<dbReference type="Gene3D" id="2.60.120.200">
    <property type="match status" value="1"/>
</dbReference>
<name>A0A2B7WN50_9EURO</name>
<feature type="chain" id="PRO_5012721955" description="GH16 domain-containing protein" evidence="7">
    <location>
        <begin position="21"/>
        <end position="433"/>
    </location>
</feature>
<evidence type="ECO:0000256" key="4">
    <source>
        <dbReference type="ARBA" id="ARBA00038074"/>
    </source>
</evidence>
<comment type="similarity">
    <text evidence="4">Belongs to the glycosyl hydrolase 16 family. CRH1 subfamily.</text>
</comment>
<dbReference type="GO" id="GO:0005975">
    <property type="term" value="P:carbohydrate metabolic process"/>
    <property type="evidence" value="ECO:0007669"/>
    <property type="project" value="InterPro"/>
</dbReference>
<feature type="region of interest" description="Disordered" evidence="6">
    <location>
        <begin position="339"/>
        <end position="412"/>
    </location>
</feature>
<feature type="domain" description="GH16" evidence="8">
    <location>
        <begin position="62"/>
        <end position="278"/>
    </location>
</feature>
<dbReference type="GO" id="GO:0016757">
    <property type="term" value="F:glycosyltransferase activity"/>
    <property type="evidence" value="ECO:0007669"/>
    <property type="project" value="TreeGrafter"/>
</dbReference>
<keyword evidence="1 7" id="KW-0732">Signal</keyword>
<comment type="caution">
    <text evidence="9">The sequence shown here is derived from an EMBL/GenBank/DDBJ whole genome shotgun (WGS) entry which is preliminary data.</text>
</comment>
<organism evidence="9 10">
    <name type="scientific">Helicocarpus griseus UAMH5409</name>
    <dbReference type="NCBI Taxonomy" id="1447875"/>
    <lineage>
        <taxon>Eukaryota</taxon>
        <taxon>Fungi</taxon>
        <taxon>Dikarya</taxon>
        <taxon>Ascomycota</taxon>
        <taxon>Pezizomycotina</taxon>
        <taxon>Eurotiomycetes</taxon>
        <taxon>Eurotiomycetidae</taxon>
        <taxon>Onygenales</taxon>
        <taxon>Ajellomycetaceae</taxon>
        <taxon>Helicocarpus</taxon>
    </lineage>
</organism>
<evidence type="ECO:0000313" key="9">
    <source>
        <dbReference type="EMBL" id="PGG97931.1"/>
    </source>
</evidence>
<keyword evidence="10" id="KW-1185">Reference proteome</keyword>
<evidence type="ECO:0000313" key="10">
    <source>
        <dbReference type="Proteomes" id="UP000223968"/>
    </source>
</evidence>
<evidence type="ECO:0000259" key="8">
    <source>
        <dbReference type="PROSITE" id="PS51762"/>
    </source>
</evidence>
<dbReference type="GO" id="GO:0031505">
    <property type="term" value="P:fungal-type cell wall organization"/>
    <property type="evidence" value="ECO:0007669"/>
    <property type="project" value="TreeGrafter"/>
</dbReference>
<evidence type="ECO:0000256" key="3">
    <source>
        <dbReference type="ARBA" id="ARBA00023295"/>
    </source>
</evidence>
<feature type="signal peptide" evidence="7">
    <location>
        <begin position="1"/>
        <end position="20"/>
    </location>
</feature>
<dbReference type="InterPro" id="IPR050546">
    <property type="entry name" value="Glycosyl_Hydrlase_16"/>
</dbReference>
<dbReference type="OrthoDB" id="4781at2759"/>
<proteinExistence type="inferred from homology"/>
<feature type="compositionally biased region" description="Gly residues" evidence="6">
    <location>
        <begin position="365"/>
        <end position="386"/>
    </location>
</feature>
<dbReference type="EMBL" id="PDNB01000236">
    <property type="protein sequence ID" value="PGG97931.1"/>
    <property type="molecule type" value="Genomic_DNA"/>
</dbReference>
<dbReference type="Pfam" id="PF00722">
    <property type="entry name" value="Glyco_hydro_16"/>
    <property type="match status" value="1"/>
</dbReference>
<evidence type="ECO:0000256" key="2">
    <source>
        <dbReference type="ARBA" id="ARBA00022801"/>
    </source>
</evidence>
<dbReference type="CDD" id="cd02183">
    <property type="entry name" value="GH16_fungal_CRH1_transglycosylase"/>
    <property type="match status" value="1"/>
</dbReference>
<dbReference type="Proteomes" id="UP000223968">
    <property type="component" value="Unassembled WGS sequence"/>
</dbReference>